<protein>
    <submittedName>
        <fullName evidence="2">Uncharacterized protein</fullName>
    </submittedName>
</protein>
<dbReference type="AlphaFoldDB" id="A0A922ETV5"/>
<feature type="region of interest" description="Disordered" evidence="1">
    <location>
        <begin position="1"/>
        <end position="21"/>
    </location>
</feature>
<evidence type="ECO:0000313" key="3">
    <source>
        <dbReference type="Proteomes" id="UP000811246"/>
    </source>
</evidence>
<accession>A0A922ETV5</accession>
<feature type="compositionally biased region" description="Basic and acidic residues" evidence="1">
    <location>
        <begin position="1"/>
        <end position="10"/>
    </location>
</feature>
<dbReference type="EMBL" id="CM031830">
    <property type="protein sequence ID" value="KAG6710131.1"/>
    <property type="molecule type" value="Genomic_DNA"/>
</dbReference>
<name>A0A922ETV5_CARIL</name>
<organism evidence="2 3">
    <name type="scientific">Carya illinoinensis</name>
    <name type="common">Pecan</name>
    <dbReference type="NCBI Taxonomy" id="32201"/>
    <lineage>
        <taxon>Eukaryota</taxon>
        <taxon>Viridiplantae</taxon>
        <taxon>Streptophyta</taxon>
        <taxon>Embryophyta</taxon>
        <taxon>Tracheophyta</taxon>
        <taxon>Spermatophyta</taxon>
        <taxon>Magnoliopsida</taxon>
        <taxon>eudicotyledons</taxon>
        <taxon>Gunneridae</taxon>
        <taxon>Pentapetalae</taxon>
        <taxon>rosids</taxon>
        <taxon>fabids</taxon>
        <taxon>Fagales</taxon>
        <taxon>Juglandaceae</taxon>
        <taxon>Carya</taxon>
    </lineage>
</organism>
<reference evidence="2" key="1">
    <citation type="submission" date="2021-01" db="EMBL/GenBank/DDBJ databases">
        <authorList>
            <person name="Lovell J.T."/>
            <person name="Bentley N."/>
            <person name="Bhattarai G."/>
            <person name="Jenkins J.W."/>
            <person name="Sreedasyam A."/>
            <person name="Alarcon Y."/>
            <person name="Bock C."/>
            <person name="Boston L."/>
            <person name="Carlson J."/>
            <person name="Cervantes K."/>
            <person name="Clermont K."/>
            <person name="Krom N."/>
            <person name="Kubenka K."/>
            <person name="Mamidi S."/>
            <person name="Mattison C."/>
            <person name="Monteros M."/>
            <person name="Pisani C."/>
            <person name="Plott C."/>
            <person name="Rajasekar S."/>
            <person name="Rhein H.S."/>
            <person name="Rohla C."/>
            <person name="Song M."/>
            <person name="Hilaire R.S."/>
            <person name="Shu S."/>
            <person name="Wells L."/>
            <person name="Wang X."/>
            <person name="Webber J."/>
            <person name="Heerema R.J."/>
            <person name="Klein P."/>
            <person name="Conner P."/>
            <person name="Grauke L."/>
            <person name="Grimwood J."/>
            <person name="Schmutz J."/>
            <person name="Randall J.J."/>
        </authorList>
    </citation>
    <scope>NUCLEOTIDE SEQUENCE</scope>
    <source>
        <tissue evidence="2">Leaf</tissue>
    </source>
</reference>
<gene>
    <name evidence="2" type="ORF">I3842_06G167900</name>
</gene>
<comment type="caution">
    <text evidence="2">The sequence shown here is derived from an EMBL/GenBank/DDBJ whole genome shotgun (WGS) entry which is preliminary data.</text>
</comment>
<dbReference type="Proteomes" id="UP000811246">
    <property type="component" value="Chromosome 6"/>
</dbReference>
<proteinExistence type="predicted"/>
<sequence>MDVRSRKNDGPKISGPSPPRPIYTSICGFFSCYTICKSMPFPLTRDANIALLLPPKVEDHILSPKRLLFFSPFLNSMDNLEKSYTIRPSVASQLTPNNKSQPPSPRMKEVKIIDYLEY</sequence>
<evidence type="ECO:0000256" key="1">
    <source>
        <dbReference type="SAM" id="MobiDB-lite"/>
    </source>
</evidence>
<dbReference type="PROSITE" id="PS51257">
    <property type="entry name" value="PROKAR_LIPOPROTEIN"/>
    <property type="match status" value="1"/>
</dbReference>
<evidence type="ECO:0000313" key="2">
    <source>
        <dbReference type="EMBL" id="KAG6710131.1"/>
    </source>
</evidence>